<keyword evidence="2" id="KW-1185">Reference proteome</keyword>
<organism evidence="1 2">
    <name type="scientific">Russula earlei</name>
    <dbReference type="NCBI Taxonomy" id="71964"/>
    <lineage>
        <taxon>Eukaryota</taxon>
        <taxon>Fungi</taxon>
        <taxon>Dikarya</taxon>
        <taxon>Basidiomycota</taxon>
        <taxon>Agaricomycotina</taxon>
        <taxon>Agaricomycetes</taxon>
        <taxon>Russulales</taxon>
        <taxon>Russulaceae</taxon>
        <taxon>Russula</taxon>
    </lineage>
</organism>
<comment type="caution">
    <text evidence="1">The sequence shown here is derived from an EMBL/GenBank/DDBJ whole genome shotgun (WGS) entry which is preliminary data.</text>
</comment>
<protein>
    <submittedName>
        <fullName evidence="1">Uncharacterized protein</fullName>
    </submittedName>
</protein>
<gene>
    <name evidence="1" type="ORF">F5148DRAFT_1352641</name>
</gene>
<evidence type="ECO:0000313" key="2">
    <source>
        <dbReference type="Proteomes" id="UP001207468"/>
    </source>
</evidence>
<dbReference type="Proteomes" id="UP001207468">
    <property type="component" value="Unassembled WGS sequence"/>
</dbReference>
<accession>A0ACC0UB21</accession>
<dbReference type="EMBL" id="JAGFNK010000082">
    <property type="protein sequence ID" value="KAI9508671.1"/>
    <property type="molecule type" value="Genomic_DNA"/>
</dbReference>
<name>A0ACC0UB21_9AGAM</name>
<evidence type="ECO:0000313" key="1">
    <source>
        <dbReference type="EMBL" id="KAI9508671.1"/>
    </source>
</evidence>
<proteinExistence type="predicted"/>
<sequence>MMPPAPVRRPSASANHSSSTPSSSVRQHRSAESHHAFTTMSSQPPSFYSSNTSSAAVHQQKIIHILVNRLRNKLPSHSGLDLTQVETDSAVDETVRCLVELSKDSLDIIGLALTEVLDKLAKQSDAHNIRTIDVLQSQLFVLKVLSVAMASRWNRYLEDPRIASQTNTSHTTLPMSPVSTSRSSRKGRHPSSEPLSSSSVFLTEPHPLDEACAKYILSLMVVFLRQTAPPEGRLMSSANLSFEATFHDFETIDNVDAPLSSTQYISEDVSLEGDAQNLGSSSRPLNTSSPSVNGSQMTQVTVTPMAQHNTKIEKTPKVLARSHFSLNALILKFAGRIVYHLSASNWTVVLQRIRQKIRFLANSTDDSPDIVDLNLMKHSSLDRSRLVQILQELSSLLVSMKPEIKVAVAVPLRTAIWNWVSMFPDEYNDAIRLHRRLEGTPERVFDILWDPSEVTGARALWPTLAALAVISSERLRSDLKGSSKSNLKKFTDQLGKIAQTPNKLRDVSVVCILDLCRGAARARPDPGKDLPIHANVPDYIHEVLNILTHWDNQRPFWESPDEIDVTIFADALVALYRFSPLDDVLPIFKTCLEAERSDAVKLVAIKASVTLSVDARAISWQPTIVPLFEHLSGRFRTIFKYGGVRRNEVDENGKLRRAALRPKAKRYVAETVSDRELVLIAILGLWRANLGWSFTGLTQAEMDSWMPMALAVWEQQADTSVQYSIAYTLGQVGSQLDQLRPNDPLYETARPWKLTVTPAAMRTVANALLNARLELERQRMWSGIAHQFADTYVRDGPPDSVARLMQLSEHRVPAFALLELASAVSLTSADMSVSHVAAQTLRLIAIAERQPDVPLNPGLSEEERVSRHAVYEKIGAPRTVITGRVAWQKRVRRLFRSLAIPHATYVAIWEECYFRWCALTELVINAPSDPITAESMQDSTVPVGDKSMTFEEQQHQWHNLTLFLAACGSACLVDHHDPAALHSVIPAELLPDSMRVLKDPRALINNFITFLMERLLSDSVMARETAKEALGSELSIRLYPKLVKHFEDIIDDIHSKGELQWTDDLPRFLDQCVGVLKLMVENAQAQDEVMTVDMTPTLYSLATFMNSFDNLPVYRIRLKFCALCDSLFSRPDMLRKDSTSSHRQKILDILLGWIQDPTLADDADTARLLPDLNMASLRAAGHFLEKLELKSLDNPAGDEASHVVNRVFIRYSNLITRTLSFGRTLPTSSEDELCENSLASPRPLSQRAAEIRELVVEALSRLISANPESGVKHSLSMAYDSDPRQRLIFSYVFARVMGQGAKFEAQETPVSFSGRSRLCELVKGPDITLALAICEVCPPPEVDVIIPVLLNIFDTREALMNLMKTLVDREVARTESEAQLFRGNSTCTRLLSHFARIHGYNYLRDLIDPLMKIMGSLPPGYGYILDPAIVNEEELRQNLENVTTVTTRFLEIVSSSLPRLPSMFHELCTHIYKAVHKIWPGARFAALGAFVFLRFISPVVVSPSEIDIEMPQTNPVVLRQGLKTIAKIIQTLANNVLFGREAHMSILNPFLQTKIMDVFTFLNNLSRYNPSPNDEEKDSHEWKGVTYDDTDTIVLHRFFSKHADKVGKELLSIMKPSVEGDPSAINGKRAWDALCSALVDLGQPIEVPRLSAMSSSEHREYLDLMARYDRADVTAVRDVFVDASAGKDEVARFVFFVSKLDVETLDIELLLYHIFKTLTSPSVADERPFEIIFDWTSFSSSSQVPMQWLKYCIEIIPHDFRERFETAYILNPNSAAVKYLRRLWNITAGSHLSNQIRACCSVQELQTLVPASAIVPLVYATSLEDELREVFEKVTMRHSPHIRIPISLQVGLSHLRIISDKAQQISPLLGCKYVEIIPFSEISDVYNVSTGHDPSEFIIRKSRQSNTLYFSSSARDQIVKAIRAAKGQLRATHLPGMERLSRLSNVSAALLHIAMRNMGTENPELSGASYELLAAVVGSFDLDASPIMTTKGLWIGGPSSPFLVSLSERIATLVPHLTLDFVSEVCSTLSKSGPTLKLHCLSYMNPWLKNLSFFAEPTNASFDHSGAKLRDCIRLLIELTIADPQLLMTSQKAIWTEISRLDSAVVNIALDELMRAAIDGGASSHACEVIALVMTPLSSINVRGQILSKMRKALGKASVKPTGTLAENPHWNEIASLSRLALVASQQSKQPNVAQFYTPELIHIITLIAATGEVVVRATVWGLVMDFLQSLWLSRSSDAIAGPEIHLLHEEGSRLEQLKLFGLSRAPWTNELIAYDPVTDGEILDCQEGLTRFLIRVMEAAAQSRGLLNVWRARWMSLVTSTAFQISPTIQFRAFVVLGELATAEVDDDFFYQMLVAFRSTLIRTTQSTISVVSMLRCIRNVVPALQPGSRYLGPIFWLAVSLLQFGHMAFYAEASQLLRVTIHHLSDQGLVQEQGGCAISTRAQIWLPRDRQSARPNPQDIFRIELFFLPCVNTSQGLQAKILQTRRSRRPPNYVTSQFARLQQMTRMIHKHLLAQKSRQTRSATSWRCYQHAPTRRKFRELLHDANLDEYSIGDDPTDSVDEDVPSVPLELLNVADTNSALLVISFIGVMLEISQGENTETEIYFRLLSDVSMAYPEVLTMCYDSLQERVKDAFAGSSNSHVLSAASNVFHIVLQDPSRSGGWSSMSTLATVEESGSGISTGRTQREALEEQNMGGLCTAFQFIATSKVNATAQVANWIAELVREITE</sequence>
<reference evidence="1" key="1">
    <citation type="submission" date="2021-03" db="EMBL/GenBank/DDBJ databases">
        <title>Evolutionary priming and transition to the ectomycorrhizal habit in an iconic lineage of mushroom-forming fungi: is preadaptation a requirement?</title>
        <authorList>
            <consortium name="DOE Joint Genome Institute"/>
            <person name="Looney B.P."/>
            <person name="Miyauchi S."/>
            <person name="Morin E."/>
            <person name="Drula E."/>
            <person name="Courty P.E."/>
            <person name="Chicoki N."/>
            <person name="Fauchery L."/>
            <person name="Kohler A."/>
            <person name="Kuo A."/>
            <person name="LaButti K."/>
            <person name="Pangilinan J."/>
            <person name="Lipzen A."/>
            <person name="Riley R."/>
            <person name="Andreopoulos W."/>
            <person name="He G."/>
            <person name="Johnson J."/>
            <person name="Barry K.W."/>
            <person name="Grigoriev I.V."/>
            <person name="Nagy L."/>
            <person name="Hibbett D."/>
            <person name="Henrissat B."/>
            <person name="Matheny P.B."/>
            <person name="Labbe J."/>
            <person name="Martin A.F."/>
        </authorList>
    </citation>
    <scope>NUCLEOTIDE SEQUENCE</scope>
    <source>
        <strain evidence="1">BPL698</strain>
    </source>
</reference>